<keyword evidence="4 10" id="KW-0808">Transferase</keyword>
<evidence type="ECO:0000256" key="4">
    <source>
        <dbReference type="ARBA" id="ARBA00022679"/>
    </source>
</evidence>
<evidence type="ECO:0000256" key="8">
    <source>
        <dbReference type="PIRSR" id="PIRSR035805-1"/>
    </source>
</evidence>
<reference evidence="12 13" key="1">
    <citation type="submission" date="2023-02" db="EMBL/GenBank/DDBJ databases">
        <title>Comparative genomics and fermentation flavor characterization of five lactic acid bacteria reveal flavor biosynthesis metabolic pathways in fermented muskmelon puree.</title>
        <authorList>
            <person name="Yuan L."/>
            <person name="Li M."/>
            <person name="Xu X."/>
            <person name="Lao F."/>
            <person name="Wu J."/>
        </authorList>
    </citation>
    <scope>NUCLEOTIDE SEQUENCE [LARGE SCALE GENOMIC DNA]</scope>
    <source>
        <strain evidence="12 13">Ca-4</strain>
        <plasmid evidence="12 13">unnamed3</plasmid>
    </source>
</reference>
<keyword evidence="7 10" id="KW-0067">ATP-binding</keyword>
<dbReference type="InterPro" id="IPR027417">
    <property type="entry name" value="P-loop_NTPase"/>
</dbReference>
<dbReference type="EMBL" id="CP118742">
    <property type="protein sequence ID" value="WEA58303.1"/>
    <property type="molecule type" value="Genomic_DNA"/>
</dbReference>
<evidence type="ECO:0000256" key="2">
    <source>
        <dbReference type="ARBA" id="ARBA00012118"/>
    </source>
</evidence>
<dbReference type="Gene3D" id="3.40.50.300">
    <property type="entry name" value="P-loop containing nucleotide triphosphate hydrolases"/>
    <property type="match status" value="1"/>
</dbReference>
<dbReference type="InterPro" id="IPR001267">
    <property type="entry name" value="Thymidine_kinase"/>
</dbReference>
<accession>A0ABD7X945</accession>
<proteinExistence type="inferred from homology"/>
<comment type="catalytic activity">
    <reaction evidence="10">
        <text>thymidine + ATP = dTMP + ADP + H(+)</text>
        <dbReference type="Rhea" id="RHEA:19129"/>
        <dbReference type="ChEBI" id="CHEBI:15378"/>
        <dbReference type="ChEBI" id="CHEBI:17748"/>
        <dbReference type="ChEBI" id="CHEBI:30616"/>
        <dbReference type="ChEBI" id="CHEBI:63528"/>
        <dbReference type="ChEBI" id="CHEBI:456216"/>
        <dbReference type="EC" id="2.7.1.21"/>
    </reaction>
</comment>
<dbReference type="EC" id="2.7.1.21" evidence="2 10"/>
<evidence type="ECO:0000313" key="13">
    <source>
        <dbReference type="Proteomes" id="UP001214131"/>
    </source>
</evidence>
<evidence type="ECO:0000256" key="1">
    <source>
        <dbReference type="ARBA" id="ARBA00007587"/>
    </source>
</evidence>
<dbReference type="GO" id="GO:0004797">
    <property type="term" value="F:thymidine kinase activity"/>
    <property type="evidence" value="ECO:0007669"/>
    <property type="project" value="UniProtKB-EC"/>
</dbReference>
<dbReference type="AlphaFoldDB" id="A0ABD7X945"/>
<gene>
    <name evidence="12" type="ORF">PWB86_09855</name>
</gene>
<dbReference type="PANTHER" id="PTHR11441:SF0">
    <property type="entry name" value="THYMIDINE KINASE, CYTOSOLIC"/>
    <property type="match status" value="1"/>
</dbReference>
<evidence type="ECO:0000256" key="3">
    <source>
        <dbReference type="ARBA" id="ARBA00022634"/>
    </source>
</evidence>
<dbReference type="Pfam" id="PF00265">
    <property type="entry name" value="TK"/>
    <property type="match status" value="1"/>
</dbReference>
<dbReference type="GO" id="GO:0005524">
    <property type="term" value="F:ATP binding"/>
    <property type="evidence" value="ECO:0007669"/>
    <property type="project" value="UniProtKB-KW"/>
</dbReference>
<name>A0ABD7X945_PEDPE</name>
<dbReference type="PIRSF" id="PIRSF035805">
    <property type="entry name" value="TK_cell"/>
    <property type="match status" value="1"/>
</dbReference>
<evidence type="ECO:0000256" key="11">
    <source>
        <dbReference type="RuleBase" id="RU004165"/>
    </source>
</evidence>
<keyword evidence="12" id="KW-0614">Plasmid</keyword>
<dbReference type="RefSeq" id="WP_275000749.1">
    <property type="nucleotide sequence ID" value="NZ_CP118742.1"/>
</dbReference>
<sequence>MKSFFYYGTMNSSKSAQLLMAGHNYESSGKDVIYIKPALDTRSERITSRIGAEHEADYIISDDCFDRANSLCDIVLDSLTVSAIFIDEAQFLPPSFIRELLSRLEDTNVSILFYGLLKDFRGHIFDASQALLEEVDDIREIKTVCHYCDNKATFNLRTVDGQPVYTGEQLKIGDTDYLSVCRKHYYYPAI</sequence>
<geneLocation type="plasmid" evidence="12 13">
    <name>unnamed3</name>
</geneLocation>
<keyword evidence="3 10" id="KW-0237">DNA synthesis</keyword>
<dbReference type="PANTHER" id="PTHR11441">
    <property type="entry name" value="THYMIDINE KINASE"/>
    <property type="match status" value="1"/>
</dbReference>
<comment type="similarity">
    <text evidence="1 11">Belongs to the thymidine kinase family.</text>
</comment>
<organism evidence="12 13">
    <name type="scientific">Pediococcus pentosaceus</name>
    <dbReference type="NCBI Taxonomy" id="1255"/>
    <lineage>
        <taxon>Bacteria</taxon>
        <taxon>Bacillati</taxon>
        <taxon>Bacillota</taxon>
        <taxon>Bacilli</taxon>
        <taxon>Lactobacillales</taxon>
        <taxon>Lactobacillaceae</taxon>
        <taxon>Pediococcus</taxon>
    </lineage>
</organism>
<evidence type="ECO:0000256" key="6">
    <source>
        <dbReference type="ARBA" id="ARBA00022777"/>
    </source>
</evidence>
<keyword evidence="5 10" id="KW-0547">Nucleotide-binding</keyword>
<feature type="binding site" evidence="9">
    <location>
        <position position="177"/>
    </location>
    <ligand>
        <name>substrate</name>
    </ligand>
</feature>
<keyword evidence="6 10" id="KW-0418">Kinase</keyword>
<evidence type="ECO:0000256" key="10">
    <source>
        <dbReference type="RuleBase" id="RU000544"/>
    </source>
</evidence>
<dbReference type="SUPFAM" id="SSF57716">
    <property type="entry name" value="Glucocorticoid receptor-like (DNA-binding domain)"/>
    <property type="match status" value="1"/>
</dbReference>
<dbReference type="Proteomes" id="UP001214131">
    <property type="component" value="Plasmid unnamed3"/>
</dbReference>
<dbReference type="Gene3D" id="3.30.60.20">
    <property type="match status" value="1"/>
</dbReference>
<evidence type="ECO:0000256" key="7">
    <source>
        <dbReference type="ARBA" id="ARBA00022840"/>
    </source>
</evidence>
<evidence type="ECO:0000256" key="5">
    <source>
        <dbReference type="ARBA" id="ARBA00022741"/>
    </source>
</evidence>
<protein>
    <recommendedName>
        <fullName evidence="2 10">Thymidine kinase</fullName>
        <ecNumber evidence="2 10">2.7.1.21</ecNumber>
    </recommendedName>
</protein>
<dbReference type="SUPFAM" id="SSF52540">
    <property type="entry name" value="P-loop containing nucleoside triphosphate hydrolases"/>
    <property type="match status" value="1"/>
</dbReference>
<dbReference type="GO" id="GO:0071897">
    <property type="term" value="P:DNA biosynthetic process"/>
    <property type="evidence" value="ECO:0007669"/>
    <property type="project" value="UniProtKB-KW"/>
</dbReference>
<feature type="active site" description="Proton acceptor" evidence="8">
    <location>
        <position position="88"/>
    </location>
</feature>
<evidence type="ECO:0000313" key="12">
    <source>
        <dbReference type="EMBL" id="WEA58303.1"/>
    </source>
</evidence>
<evidence type="ECO:0000256" key="9">
    <source>
        <dbReference type="PIRSR" id="PIRSR035805-2"/>
    </source>
</evidence>